<feature type="region of interest" description="Disordered" evidence="1">
    <location>
        <begin position="330"/>
        <end position="405"/>
    </location>
</feature>
<organism evidence="2 3">
    <name type="scientific">Mycena metata</name>
    <dbReference type="NCBI Taxonomy" id="1033252"/>
    <lineage>
        <taxon>Eukaryota</taxon>
        <taxon>Fungi</taxon>
        <taxon>Dikarya</taxon>
        <taxon>Basidiomycota</taxon>
        <taxon>Agaricomycotina</taxon>
        <taxon>Agaricomycetes</taxon>
        <taxon>Agaricomycetidae</taxon>
        <taxon>Agaricales</taxon>
        <taxon>Marasmiineae</taxon>
        <taxon>Mycenaceae</taxon>
        <taxon>Mycena</taxon>
    </lineage>
</organism>
<feature type="region of interest" description="Disordered" evidence="1">
    <location>
        <begin position="89"/>
        <end position="180"/>
    </location>
</feature>
<sequence length="405" mass="43277">MPIRRTSNDFGGNGPFSAIKCAKARPDSAHATPPPVTRRRLFGPPRRGLQLPTIRLAHATIKAQATELELLKQQIASLMAHNGAGAKVVSNGDPAGKIAGESPPVAKKRKAPKPPAVANSDDMAVDESTVAATGGKNKGADADPKKRKAAKSRAAPNGDDMAIDEPAGAATGGNNKGVIDPDALARENAELRRRLAAAESGGVPASRPEEGPAPGSILRPAGSAGTHWNIQEAMGLGKGSKNRKNYTTIQRSLRDLVIQGGINCESPWADVSAEVKAKVFAVAAKRHPILERYFNSWATEEIMKQFVKNRRNNKYKTQELEVPEKYGYLKANAAKRNPTAPRGRQNKLGRVEVARKRAAKKEASGAKSKSKRKGKAVAVDSDDEEEEDVQMEDRADDDESGGEED</sequence>
<feature type="compositionally biased region" description="Acidic residues" evidence="1">
    <location>
        <begin position="380"/>
        <end position="405"/>
    </location>
</feature>
<feature type="region of interest" description="Disordered" evidence="1">
    <location>
        <begin position="195"/>
        <end position="223"/>
    </location>
</feature>
<dbReference type="AlphaFoldDB" id="A0AAD7I417"/>
<keyword evidence="3" id="KW-1185">Reference proteome</keyword>
<proteinExistence type="predicted"/>
<protein>
    <submittedName>
        <fullName evidence="2">Uncharacterized protein</fullName>
    </submittedName>
</protein>
<dbReference type="Proteomes" id="UP001215598">
    <property type="component" value="Unassembled WGS sequence"/>
</dbReference>
<accession>A0AAD7I417</accession>
<gene>
    <name evidence="2" type="ORF">B0H16DRAFT_1731676</name>
</gene>
<name>A0AAD7I417_9AGAR</name>
<feature type="compositionally biased region" description="Basic and acidic residues" evidence="1">
    <location>
        <begin position="349"/>
        <end position="364"/>
    </location>
</feature>
<evidence type="ECO:0000313" key="2">
    <source>
        <dbReference type="EMBL" id="KAJ7734612.1"/>
    </source>
</evidence>
<evidence type="ECO:0000313" key="3">
    <source>
        <dbReference type="Proteomes" id="UP001215598"/>
    </source>
</evidence>
<reference evidence="2" key="1">
    <citation type="submission" date="2023-03" db="EMBL/GenBank/DDBJ databases">
        <title>Massive genome expansion in bonnet fungi (Mycena s.s.) driven by repeated elements and novel gene families across ecological guilds.</title>
        <authorList>
            <consortium name="Lawrence Berkeley National Laboratory"/>
            <person name="Harder C.B."/>
            <person name="Miyauchi S."/>
            <person name="Viragh M."/>
            <person name="Kuo A."/>
            <person name="Thoen E."/>
            <person name="Andreopoulos B."/>
            <person name="Lu D."/>
            <person name="Skrede I."/>
            <person name="Drula E."/>
            <person name="Henrissat B."/>
            <person name="Morin E."/>
            <person name="Kohler A."/>
            <person name="Barry K."/>
            <person name="LaButti K."/>
            <person name="Morin E."/>
            <person name="Salamov A."/>
            <person name="Lipzen A."/>
            <person name="Mereny Z."/>
            <person name="Hegedus B."/>
            <person name="Baldrian P."/>
            <person name="Stursova M."/>
            <person name="Weitz H."/>
            <person name="Taylor A."/>
            <person name="Grigoriev I.V."/>
            <person name="Nagy L.G."/>
            <person name="Martin F."/>
            <person name="Kauserud H."/>
        </authorList>
    </citation>
    <scope>NUCLEOTIDE SEQUENCE</scope>
    <source>
        <strain evidence="2">CBHHK182m</strain>
    </source>
</reference>
<comment type="caution">
    <text evidence="2">The sequence shown here is derived from an EMBL/GenBank/DDBJ whole genome shotgun (WGS) entry which is preliminary data.</text>
</comment>
<evidence type="ECO:0000256" key="1">
    <source>
        <dbReference type="SAM" id="MobiDB-lite"/>
    </source>
</evidence>
<feature type="region of interest" description="Disordered" evidence="1">
    <location>
        <begin position="1"/>
        <end position="47"/>
    </location>
</feature>
<dbReference type="EMBL" id="JARKIB010000131">
    <property type="protein sequence ID" value="KAJ7734612.1"/>
    <property type="molecule type" value="Genomic_DNA"/>
</dbReference>